<evidence type="ECO:0000256" key="1">
    <source>
        <dbReference type="SAM" id="Phobius"/>
    </source>
</evidence>
<keyword evidence="1" id="KW-0812">Transmembrane</keyword>
<feature type="transmembrane region" description="Helical" evidence="1">
    <location>
        <begin position="20"/>
        <end position="37"/>
    </location>
</feature>
<evidence type="ECO:0000313" key="3">
    <source>
        <dbReference type="Proteomes" id="UP001307889"/>
    </source>
</evidence>
<organism evidence="2 3">
    <name type="scientific">Nesidiocoris tenuis</name>
    <dbReference type="NCBI Taxonomy" id="355587"/>
    <lineage>
        <taxon>Eukaryota</taxon>
        <taxon>Metazoa</taxon>
        <taxon>Ecdysozoa</taxon>
        <taxon>Arthropoda</taxon>
        <taxon>Hexapoda</taxon>
        <taxon>Insecta</taxon>
        <taxon>Pterygota</taxon>
        <taxon>Neoptera</taxon>
        <taxon>Paraneoptera</taxon>
        <taxon>Hemiptera</taxon>
        <taxon>Heteroptera</taxon>
        <taxon>Panheteroptera</taxon>
        <taxon>Cimicomorpha</taxon>
        <taxon>Miridae</taxon>
        <taxon>Dicyphina</taxon>
        <taxon>Nesidiocoris</taxon>
    </lineage>
</organism>
<dbReference type="Gene3D" id="3.40.50.11530">
    <property type="match status" value="1"/>
</dbReference>
<reference evidence="2 3" key="1">
    <citation type="submission" date="2023-09" db="EMBL/GenBank/DDBJ databases">
        <title>Nesidiocoris tenuis whole genome shotgun sequence.</title>
        <authorList>
            <person name="Shibata T."/>
            <person name="Shimoda M."/>
            <person name="Kobayashi T."/>
            <person name="Uehara T."/>
        </authorList>
    </citation>
    <scope>NUCLEOTIDE SEQUENCE [LARGE SCALE GENOMIC DNA]</scope>
    <source>
        <strain evidence="2 3">Japan</strain>
    </source>
</reference>
<keyword evidence="1" id="KW-0472">Membrane</keyword>
<evidence type="ECO:0008006" key="4">
    <source>
        <dbReference type="Google" id="ProtNLM"/>
    </source>
</evidence>
<name>A0ABN7ADG5_9HEMI</name>
<protein>
    <recommendedName>
        <fullName evidence="4">SEFIR domain-containing protein</fullName>
    </recommendedName>
</protein>
<feature type="transmembrane region" description="Helical" evidence="1">
    <location>
        <begin position="287"/>
        <end position="309"/>
    </location>
</feature>
<sequence length="527" mass="61522">MVRKGPIDLILDTHLIMRRCIFIAIILPIMVVNPAEIGKRLPDFSCRIMHRGVVEDCVFFHSPQNEGQKTQPFSSSEGLWGGFTTYTNLSIGFAPAQTGYLQVNYPRSEKMNNTSWLVIDLKRMRPNSYRLILDFLPYRPGEINLRWKPSNPILNLTDDPCQSTRALEQCMRLMNSSVILKTIRDSIELTLTDQVVEAVRVFVHGRSCDSGCDEPHPTCDTNLTIVEWSKPSEALRVSNLAPANYCARIVYVFQEYDECCSIYTGTIPVYYAHQILPTPRHYYMTKFFYFMFTVAFLVLFLTLLIHFRFKKDRVKALERNISNSQEQTELHMFRELDPSEIEVLLVYPNNDVLLMQTMKALRKLLRNYVKKVWDPLEENEIENIAKNPAMWTYNVLATPDIKIVLVETEEAVTWYQQVDRTLDIDDMYLSVVSHIHNHPELVFNYRRVHVIRFHKLNSSQDRLNTVPQKRYQMPHQLGLLVMDIIGRDEYDGGTETVSPDMDRFCMLTEKYQSHLETEQIDRILIKL</sequence>
<gene>
    <name evidence="2" type="ORF">NTJ_03117</name>
</gene>
<keyword evidence="1" id="KW-1133">Transmembrane helix</keyword>
<accession>A0ABN7ADG5</accession>
<dbReference type="EMBL" id="AP028910">
    <property type="protein sequence ID" value="BES90309.1"/>
    <property type="molecule type" value="Genomic_DNA"/>
</dbReference>
<dbReference type="Proteomes" id="UP001307889">
    <property type="component" value="Chromosome 2"/>
</dbReference>
<proteinExistence type="predicted"/>
<evidence type="ECO:0000313" key="2">
    <source>
        <dbReference type="EMBL" id="BES90309.1"/>
    </source>
</evidence>
<keyword evidence="3" id="KW-1185">Reference proteome</keyword>